<evidence type="ECO:0000256" key="3">
    <source>
        <dbReference type="ARBA" id="ARBA00022968"/>
    </source>
</evidence>
<dbReference type="AlphaFoldDB" id="A0A9Q0I9B7"/>
<feature type="disulfide bond" evidence="6">
    <location>
        <begin position="413"/>
        <end position="428"/>
    </location>
</feature>
<evidence type="ECO:0000256" key="1">
    <source>
        <dbReference type="ARBA" id="ARBA00004401"/>
    </source>
</evidence>
<feature type="compositionally biased region" description="Polar residues" evidence="7">
    <location>
        <begin position="108"/>
        <end position="120"/>
    </location>
</feature>
<dbReference type="Gene3D" id="4.10.400.10">
    <property type="entry name" value="Low-density Lipoprotein Receptor"/>
    <property type="match status" value="2"/>
</dbReference>
<evidence type="ECO:0000256" key="4">
    <source>
        <dbReference type="ARBA" id="ARBA00023157"/>
    </source>
</evidence>
<dbReference type="PROSITE" id="PS01180">
    <property type="entry name" value="CUB"/>
    <property type="match status" value="2"/>
</dbReference>
<keyword evidence="8" id="KW-0812">Transmembrane</keyword>
<dbReference type="Proteomes" id="UP001148018">
    <property type="component" value="Unassembled WGS sequence"/>
</dbReference>
<dbReference type="GO" id="GO:0005886">
    <property type="term" value="C:plasma membrane"/>
    <property type="evidence" value="ECO:0007669"/>
    <property type="project" value="UniProtKB-SubCell"/>
</dbReference>
<comment type="caution">
    <text evidence="5">Lacks conserved residue(s) required for the propagation of feature annotation.</text>
</comment>
<dbReference type="FunFam" id="2.60.120.290:FF:000013">
    <property type="entry name" value="Membrane frizzled-related protein"/>
    <property type="match status" value="1"/>
</dbReference>
<dbReference type="PROSITE" id="PS50038">
    <property type="entry name" value="FZ"/>
    <property type="match status" value="1"/>
</dbReference>
<dbReference type="OrthoDB" id="9991628at2759"/>
<dbReference type="PANTHER" id="PTHR24251">
    <property type="entry name" value="OVOCHYMASE-RELATED"/>
    <property type="match status" value="1"/>
</dbReference>
<dbReference type="SMART" id="SM00042">
    <property type="entry name" value="CUB"/>
    <property type="match status" value="2"/>
</dbReference>
<comment type="subcellular location">
    <subcellularLocation>
        <location evidence="1">Cell membrane</location>
        <topology evidence="1">Single-pass type II membrane protein</topology>
    </subcellularLocation>
</comment>
<dbReference type="Pfam" id="PF00431">
    <property type="entry name" value="CUB"/>
    <property type="match status" value="3"/>
</dbReference>
<feature type="disulfide bond" evidence="6">
    <location>
        <begin position="272"/>
        <end position="287"/>
    </location>
</feature>
<dbReference type="SUPFAM" id="SSF49854">
    <property type="entry name" value="Spermadhesin, CUB domain"/>
    <property type="match status" value="2"/>
</dbReference>
<dbReference type="PRINTS" id="PR00261">
    <property type="entry name" value="LDLRECEPTOR"/>
</dbReference>
<keyword evidence="2" id="KW-0677">Repeat</keyword>
<gene>
    <name evidence="11" type="ORF">NHX12_008450</name>
</gene>
<dbReference type="PROSITE" id="PS01209">
    <property type="entry name" value="LDLRA_1"/>
    <property type="match status" value="2"/>
</dbReference>
<evidence type="ECO:0000313" key="11">
    <source>
        <dbReference type="EMBL" id="KAJ3590499.1"/>
    </source>
</evidence>
<feature type="disulfide bond" evidence="6">
    <location>
        <begin position="260"/>
        <end position="278"/>
    </location>
</feature>
<dbReference type="InterPro" id="IPR036790">
    <property type="entry name" value="Frizzled_dom_sf"/>
</dbReference>
<evidence type="ECO:0000256" key="8">
    <source>
        <dbReference type="SAM" id="Phobius"/>
    </source>
</evidence>
<dbReference type="Pfam" id="PF00057">
    <property type="entry name" value="Ldl_recept_a"/>
    <property type="match status" value="2"/>
</dbReference>
<proteinExistence type="predicted"/>
<evidence type="ECO:0000256" key="6">
    <source>
        <dbReference type="PROSITE-ProRule" id="PRU00124"/>
    </source>
</evidence>
<dbReference type="SUPFAM" id="SSF57424">
    <property type="entry name" value="LDL receptor-like module"/>
    <property type="match status" value="2"/>
</dbReference>
<dbReference type="PROSITE" id="PS50068">
    <property type="entry name" value="LDLRA_2"/>
    <property type="match status" value="2"/>
</dbReference>
<dbReference type="Gene3D" id="1.10.2000.10">
    <property type="entry name" value="Frizzled cysteine-rich domain"/>
    <property type="match status" value="1"/>
</dbReference>
<evidence type="ECO:0000256" key="7">
    <source>
        <dbReference type="SAM" id="MobiDB-lite"/>
    </source>
</evidence>
<dbReference type="InterPro" id="IPR000859">
    <property type="entry name" value="CUB_dom"/>
</dbReference>
<dbReference type="Pfam" id="PF01392">
    <property type="entry name" value="Fz"/>
    <property type="match status" value="1"/>
</dbReference>
<dbReference type="InterPro" id="IPR023415">
    <property type="entry name" value="LDLR_class-A_CS"/>
</dbReference>
<dbReference type="PANTHER" id="PTHR24251:SF30">
    <property type="entry name" value="MEMBRANE FRIZZLED-RELATED PROTEIN"/>
    <property type="match status" value="1"/>
</dbReference>
<comment type="caution">
    <text evidence="11">The sequence shown here is derived from an EMBL/GenBank/DDBJ whole genome shotgun (WGS) entry which is preliminary data.</text>
</comment>
<sequence>MSDLSQVAVYTDSGDIYKSVFCNPAFELEGEQEGEVEAFRTTSSPPQPLKPPASGQGLCGSCAMLRGRGCSWGAVVVSVAMVVLLAALGLVLVLILTLEGSHPLPNLPGNSSHSDGTTMATPPLATRPTSSTTGCGGVLSDAEGSFSSPNHPGSYPPDSLCVWVIRVRPPHLVQVRVSSLSVEGPSPCLFDWLEVQERRDPASVVTRLCGSVAPPTFNTNSSSVWVTFHSDGNTAGSGFTAQYRAVLPEQKSCSREEFLCDGGRCLLPVSVCDGQADCSDQSDEANCSHKHKECGGQEAEPHGSIASPNHPRLYPHQQLCTWRISAAEGHVIRLSFRNFSLETQDVCEFCGTSLPPDLTSSGPQMTVVFVADQGVADSGFNATYRAVSLGDATCGPLQSACSSGECVLQEWLCDGWRDCPDGADEEGCGTAAYPSFTSPCELMEVEMCQGLSYNLTSFPNIWLSISDQRQAATLLRQYRVLMELACFEPLRRLLCGLFLPQCSPQGGVLQPCRSVCSGAERQCGPALDLISFRWPFNCLLLPHSLDPMECSMP</sequence>
<dbReference type="SMART" id="SM00063">
    <property type="entry name" value="FRI"/>
    <property type="match status" value="1"/>
</dbReference>
<dbReference type="CDD" id="cd00112">
    <property type="entry name" value="LDLa"/>
    <property type="match status" value="2"/>
</dbReference>
<dbReference type="InterPro" id="IPR020067">
    <property type="entry name" value="Frizzled_dom"/>
</dbReference>
<evidence type="ECO:0008006" key="13">
    <source>
        <dbReference type="Google" id="ProtNLM"/>
    </source>
</evidence>
<evidence type="ECO:0000256" key="2">
    <source>
        <dbReference type="ARBA" id="ARBA00022737"/>
    </source>
</evidence>
<feature type="region of interest" description="Disordered" evidence="7">
    <location>
        <begin position="106"/>
        <end position="152"/>
    </location>
</feature>
<dbReference type="SUPFAM" id="SSF63501">
    <property type="entry name" value="Frizzled cysteine-rich domain"/>
    <property type="match status" value="1"/>
</dbReference>
<feature type="domain" description="FZ" evidence="10">
    <location>
        <begin position="435"/>
        <end position="553"/>
    </location>
</feature>
<name>A0A9Q0I9B7_9TELE</name>
<dbReference type="SMART" id="SM00192">
    <property type="entry name" value="LDLa"/>
    <property type="match status" value="2"/>
</dbReference>
<keyword evidence="8" id="KW-0472">Membrane</keyword>
<feature type="transmembrane region" description="Helical" evidence="8">
    <location>
        <begin position="74"/>
        <end position="98"/>
    </location>
</feature>
<feature type="disulfide bond" evidence="6">
    <location>
        <begin position="401"/>
        <end position="419"/>
    </location>
</feature>
<evidence type="ECO:0000259" key="9">
    <source>
        <dbReference type="PROSITE" id="PS01180"/>
    </source>
</evidence>
<reference evidence="11" key="1">
    <citation type="submission" date="2022-07" db="EMBL/GenBank/DDBJ databases">
        <title>Chromosome-level genome of Muraenolepis orangiensis.</title>
        <authorList>
            <person name="Kim J."/>
        </authorList>
    </citation>
    <scope>NUCLEOTIDE SEQUENCE</scope>
    <source>
        <strain evidence="11">KU_S4_2022</strain>
        <tissue evidence="11">Muscle</tissue>
    </source>
</reference>
<keyword evidence="8" id="KW-1133">Transmembrane helix</keyword>
<dbReference type="InterPro" id="IPR036055">
    <property type="entry name" value="LDL_receptor-like_sf"/>
</dbReference>
<feature type="domain" description="CUB" evidence="9">
    <location>
        <begin position="294"/>
        <end position="387"/>
    </location>
</feature>
<dbReference type="CDD" id="cd00041">
    <property type="entry name" value="CUB"/>
    <property type="match status" value="2"/>
</dbReference>
<dbReference type="EMBL" id="JANIIK010000114">
    <property type="protein sequence ID" value="KAJ3590499.1"/>
    <property type="molecule type" value="Genomic_DNA"/>
</dbReference>
<feature type="disulfide bond" evidence="6">
    <location>
        <begin position="253"/>
        <end position="265"/>
    </location>
</feature>
<accession>A0A9Q0I9B7</accession>
<keyword evidence="3" id="KW-0735">Signal-anchor</keyword>
<keyword evidence="12" id="KW-1185">Reference proteome</keyword>
<dbReference type="Gene3D" id="2.60.120.290">
    <property type="entry name" value="Spermadhesin, CUB domain"/>
    <property type="match status" value="3"/>
</dbReference>
<keyword evidence="4 6" id="KW-1015">Disulfide bond</keyword>
<feature type="domain" description="CUB" evidence="9">
    <location>
        <begin position="135"/>
        <end position="246"/>
    </location>
</feature>
<evidence type="ECO:0000313" key="12">
    <source>
        <dbReference type="Proteomes" id="UP001148018"/>
    </source>
</evidence>
<dbReference type="CDD" id="cd07066">
    <property type="entry name" value="CRD_FZ"/>
    <property type="match status" value="1"/>
</dbReference>
<evidence type="ECO:0000256" key="5">
    <source>
        <dbReference type="PROSITE-ProRule" id="PRU00090"/>
    </source>
</evidence>
<evidence type="ECO:0000259" key="10">
    <source>
        <dbReference type="PROSITE" id="PS50038"/>
    </source>
</evidence>
<protein>
    <recommendedName>
        <fullName evidence="13">Membrane frizzled-related protein</fullName>
    </recommendedName>
</protein>
<dbReference type="InterPro" id="IPR035914">
    <property type="entry name" value="Sperma_CUB_dom_sf"/>
</dbReference>
<organism evidence="11 12">
    <name type="scientific">Muraenolepis orangiensis</name>
    <name type="common">Patagonian moray cod</name>
    <dbReference type="NCBI Taxonomy" id="630683"/>
    <lineage>
        <taxon>Eukaryota</taxon>
        <taxon>Metazoa</taxon>
        <taxon>Chordata</taxon>
        <taxon>Craniata</taxon>
        <taxon>Vertebrata</taxon>
        <taxon>Euteleostomi</taxon>
        <taxon>Actinopterygii</taxon>
        <taxon>Neopterygii</taxon>
        <taxon>Teleostei</taxon>
        <taxon>Neoteleostei</taxon>
        <taxon>Acanthomorphata</taxon>
        <taxon>Zeiogadaria</taxon>
        <taxon>Gadariae</taxon>
        <taxon>Gadiformes</taxon>
        <taxon>Muraenolepidoidei</taxon>
        <taxon>Muraenolepididae</taxon>
        <taxon>Muraenolepis</taxon>
    </lineage>
</organism>
<feature type="region of interest" description="Disordered" evidence="7">
    <location>
        <begin position="33"/>
        <end position="53"/>
    </location>
</feature>
<dbReference type="InterPro" id="IPR002172">
    <property type="entry name" value="LDrepeatLR_classA_rpt"/>
</dbReference>
<feature type="disulfide bond" evidence="6">
    <location>
        <begin position="394"/>
        <end position="406"/>
    </location>
</feature>